<dbReference type="Gene3D" id="3.50.50.60">
    <property type="entry name" value="FAD/NAD(P)-binding domain"/>
    <property type="match status" value="1"/>
</dbReference>
<reference evidence="7" key="1">
    <citation type="journal article" date="2019" name="Int. J. Syst. Evol. Microbiol.">
        <title>The Global Catalogue of Microorganisms (GCM) 10K type strain sequencing project: providing services to taxonomists for standard genome sequencing and annotation.</title>
        <authorList>
            <consortium name="The Broad Institute Genomics Platform"/>
            <consortium name="The Broad Institute Genome Sequencing Center for Infectious Disease"/>
            <person name="Wu L."/>
            <person name="Ma J."/>
        </authorList>
    </citation>
    <scope>NUCLEOTIDE SEQUENCE [LARGE SCALE GENOMIC DNA]</scope>
    <source>
        <strain evidence="7">CGMCC 1.7064</strain>
    </source>
</reference>
<gene>
    <name evidence="6" type="ORF">GCM10010977_09560</name>
</gene>
<dbReference type="Gene3D" id="3.30.9.10">
    <property type="entry name" value="D-Amino Acid Oxidase, subunit A, domain 2"/>
    <property type="match status" value="1"/>
</dbReference>
<protein>
    <submittedName>
        <fullName evidence="6">FAD-dependent oxidoreductase</fullName>
    </submittedName>
</protein>
<dbReference type="InterPro" id="IPR017941">
    <property type="entry name" value="Rieske_2Fe-2S"/>
</dbReference>
<keyword evidence="7" id="KW-1185">Reference proteome</keyword>
<dbReference type="InterPro" id="IPR006076">
    <property type="entry name" value="FAD-dep_OxRdtase"/>
</dbReference>
<dbReference type="SUPFAM" id="SSF50022">
    <property type="entry name" value="ISP domain"/>
    <property type="match status" value="1"/>
</dbReference>
<dbReference type="EMBL" id="BMLQ01000002">
    <property type="protein sequence ID" value="GGO42825.1"/>
    <property type="molecule type" value="Genomic_DNA"/>
</dbReference>
<accession>A0ABQ2LTB5</accession>
<keyword evidence="3" id="KW-0408">Iron</keyword>
<dbReference type="Pfam" id="PF00355">
    <property type="entry name" value="Rieske"/>
    <property type="match status" value="1"/>
</dbReference>
<proteinExistence type="predicted"/>
<evidence type="ECO:0000259" key="5">
    <source>
        <dbReference type="PROSITE" id="PS51296"/>
    </source>
</evidence>
<evidence type="ECO:0000313" key="6">
    <source>
        <dbReference type="EMBL" id="GGO42825.1"/>
    </source>
</evidence>
<dbReference type="PROSITE" id="PS51296">
    <property type="entry name" value="RIESKE"/>
    <property type="match status" value="1"/>
</dbReference>
<dbReference type="Gene3D" id="2.102.10.10">
    <property type="entry name" value="Rieske [2Fe-2S] iron-sulphur domain"/>
    <property type="match status" value="1"/>
</dbReference>
<evidence type="ECO:0000256" key="4">
    <source>
        <dbReference type="ARBA" id="ARBA00023014"/>
    </source>
</evidence>
<keyword evidence="2" id="KW-0479">Metal-binding</keyword>
<dbReference type="InterPro" id="IPR036922">
    <property type="entry name" value="Rieske_2Fe-2S_sf"/>
</dbReference>
<dbReference type="PANTHER" id="PTHR13847">
    <property type="entry name" value="SARCOSINE DEHYDROGENASE-RELATED"/>
    <property type="match status" value="1"/>
</dbReference>
<dbReference type="Pfam" id="PF01266">
    <property type="entry name" value="DAO"/>
    <property type="match status" value="1"/>
</dbReference>
<evidence type="ECO:0000256" key="1">
    <source>
        <dbReference type="ARBA" id="ARBA00022714"/>
    </source>
</evidence>
<dbReference type="Proteomes" id="UP000642509">
    <property type="component" value="Unassembled WGS sequence"/>
</dbReference>
<feature type="domain" description="Rieske" evidence="5">
    <location>
        <begin position="415"/>
        <end position="501"/>
    </location>
</feature>
<dbReference type="PANTHER" id="PTHR13847:SF274">
    <property type="entry name" value="RIESKE 2FE-2S IRON-SULFUR PROTEIN YHFW-RELATED"/>
    <property type="match status" value="1"/>
</dbReference>
<evidence type="ECO:0000256" key="3">
    <source>
        <dbReference type="ARBA" id="ARBA00023004"/>
    </source>
</evidence>
<dbReference type="InterPro" id="IPR036188">
    <property type="entry name" value="FAD/NAD-bd_sf"/>
</dbReference>
<comment type="caution">
    <text evidence="6">The sequence shown here is derived from an EMBL/GenBank/DDBJ whole genome shotgun (WGS) entry which is preliminary data.</text>
</comment>
<evidence type="ECO:0000256" key="2">
    <source>
        <dbReference type="ARBA" id="ARBA00022723"/>
    </source>
</evidence>
<dbReference type="RefSeq" id="WP_188804717.1">
    <property type="nucleotide sequence ID" value="NZ_BAAAOU010000001.1"/>
</dbReference>
<dbReference type="SUPFAM" id="SSF51905">
    <property type="entry name" value="FAD/NAD(P)-binding domain"/>
    <property type="match status" value="1"/>
</dbReference>
<evidence type="ECO:0000313" key="7">
    <source>
        <dbReference type="Proteomes" id="UP000642509"/>
    </source>
</evidence>
<sequence>MHSLWLDTHPVPAPGTDQFVPGADYDTVVAGAGLTGLTTAVLLARAGQRVAVLEARSVGAATTGNTTAKLSLLQGTTLSQISRHQSDAVLRAYVEGNREGQSWLLRYLEERGVPFQRRRAYTYATSPQGTEALRREQRAAEAAGLPVTWTEETELPFAMAGAIALEDQAQFHPMEVLDALATELRERGGTLVQGVRVTGAGIGSPLTVETSHGKVQADHLVLATGAPVLDRGGYFAKLLPQRSYAQAYRVPGSLEGLPQGMYLSADAPSRSLRTAPLGDEELLLVGGNGHVVGRQDSPQAAVDDLEAWTAEHFPGAQRTHSWAAQDYRSANLIPFVGTLPRGGGGIYLATGYNKWGMTNAVAAALAITAELLGGQIPWAATLGRRLTTPSDLLTGLKDALGVGREATTGWASAELHSLPEDPPAEGEGIVGRQGATPVGVSTVDGTTRKVSAVCPHLGGILRWNDAECSWDCPLHGSRFSADGAQLEGPAVRDLPTVTRSE</sequence>
<organism evidence="6 7">
    <name type="scientific">Citricoccus zhacaiensis</name>
    <dbReference type="NCBI Taxonomy" id="489142"/>
    <lineage>
        <taxon>Bacteria</taxon>
        <taxon>Bacillati</taxon>
        <taxon>Actinomycetota</taxon>
        <taxon>Actinomycetes</taxon>
        <taxon>Micrococcales</taxon>
        <taxon>Micrococcaceae</taxon>
        <taxon>Citricoccus</taxon>
    </lineage>
</organism>
<keyword evidence="1" id="KW-0001">2Fe-2S</keyword>
<keyword evidence="4" id="KW-0411">Iron-sulfur</keyword>
<name>A0ABQ2LTB5_9MICC</name>